<evidence type="ECO:0000256" key="1">
    <source>
        <dbReference type="SAM" id="Phobius"/>
    </source>
</evidence>
<dbReference type="RefSeq" id="WP_213541160.1">
    <property type="nucleotide sequence ID" value="NZ_AP023418.1"/>
</dbReference>
<organism evidence="2 3">
    <name type="scientific">Vescimonas coprocola</name>
    <dbReference type="NCBI Taxonomy" id="2714355"/>
    <lineage>
        <taxon>Bacteria</taxon>
        <taxon>Bacillati</taxon>
        <taxon>Bacillota</taxon>
        <taxon>Clostridia</taxon>
        <taxon>Eubacteriales</taxon>
        <taxon>Oscillospiraceae</taxon>
        <taxon>Vescimonas</taxon>
    </lineage>
</organism>
<keyword evidence="1" id="KW-1133">Transmembrane helix</keyword>
<gene>
    <name evidence="2" type="ORF">MM50RIKEN_23700</name>
</gene>
<sequence length="272" mass="29861">MLSKLLKYELRASGRILLPVYALLLASAGCCSLFYKLAADHPYRTGAASVLMGLLNVAFWIFVVATGAITALLMIYRFYKNYMTDEGYLMFTLPVNRHQLIWAKLLSALIYTAASAVAVTLSILLVLLPIADWSGFWGDLGELLSSITESLHFGVPGPLLLLWIAVLAILTVFSGFLMVYAAIALGHSFSNHKILLSVVFFIAFSLAMQAAGLTFFSYQLTIGETVIESGGSADLLLDGTRFLVIDSIETLVACGVFYTLTWYNLQKRLNLQ</sequence>
<feature type="transmembrane region" description="Helical" evidence="1">
    <location>
        <begin position="16"/>
        <end position="37"/>
    </location>
</feature>
<keyword evidence="1" id="KW-0812">Transmembrane</keyword>
<protein>
    <submittedName>
        <fullName evidence="2">Uncharacterized protein</fullName>
    </submittedName>
</protein>
<keyword evidence="3" id="KW-1185">Reference proteome</keyword>
<feature type="transmembrane region" description="Helical" evidence="1">
    <location>
        <begin position="100"/>
        <end position="130"/>
    </location>
</feature>
<feature type="transmembrane region" description="Helical" evidence="1">
    <location>
        <begin position="160"/>
        <end position="183"/>
    </location>
</feature>
<feature type="transmembrane region" description="Helical" evidence="1">
    <location>
        <begin position="242"/>
        <end position="265"/>
    </location>
</feature>
<feature type="transmembrane region" description="Helical" evidence="1">
    <location>
        <begin position="195"/>
        <end position="222"/>
    </location>
</feature>
<reference evidence="2" key="1">
    <citation type="submission" date="2020-09" db="EMBL/GenBank/DDBJ databases">
        <title>New species isolated from human feces.</title>
        <authorList>
            <person name="Kitahara M."/>
            <person name="Shigeno Y."/>
            <person name="Shime M."/>
            <person name="Matsumoto Y."/>
            <person name="Nakamura S."/>
            <person name="Motooka D."/>
            <person name="Fukuoka S."/>
            <person name="Nishikawa H."/>
            <person name="Benno Y."/>
        </authorList>
    </citation>
    <scope>NUCLEOTIDE SEQUENCE</scope>
    <source>
        <strain evidence="2">MM50</strain>
    </source>
</reference>
<keyword evidence="1" id="KW-0472">Membrane</keyword>
<accession>A0A810Q8L5</accession>
<dbReference type="KEGG" id="vcop:MM50RIKEN_23700"/>
<dbReference type="AlphaFoldDB" id="A0A810Q8L5"/>
<evidence type="ECO:0000313" key="3">
    <source>
        <dbReference type="Proteomes" id="UP000681035"/>
    </source>
</evidence>
<evidence type="ECO:0000313" key="2">
    <source>
        <dbReference type="EMBL" id="BCK82607.1"/>
    </source>
</evidence>
<feature type="transmembrane region" description="Helical" evidence="1">
    <location>
        <begin position="57"/>
        <end position="79"/>
    </location>
</feature>
<dbReference type="EMBL" id="AP023418">
    <property type="protein sequence ID" value="BCK82607.1"/>
    <property type="molecule type" value="Genomic_DNA"/>
</dbReference>
<name>A0A810Q8L5_9FIRM</name>
<dbReference type="PROSITE" id="PS51257">
    <property type="entry name" value="PROKAR_LIPOPROTEIN"/>
    <property type="match status" value="1"/>
</dbReference>
<dbReference type="Proteomes" id="UP000681035">
    <property type="component" value="Chromosome"/>
</dbReference>
<proteinExistence type="predicted"/>